<feature type="coiled-coil region" evidence="14">
    <location>
        <begin position="96"/>
        <end position="143"/>
    </location>
</feature>
<dbReference type="PANTHER" id="PTHR33445:SF2">
    <property type="entry name" value="ATP SYNTHASE SUBUNIT B', CHLOROPLASTIC"/>
    <property type="match status" value="1"/>
</dbReference>
<evidence type="ECO:0000256" key="8">
    <source>
        <dbReference type="ARBA" id="ARBA00023136"/>
    </source>
</evidence>
<dbReference type="GO" id="GO:0046933">
    <property type="term" value="F:proton-transporting ATP synthase activity, rotational mechanism"/>
    <property type="evidence" value="ECO:0007669"/>
    <property type="project" value="UniProtKB-UniRule"/>
</dbReference>
<evidence type="ECO:0000256" key="7">
    <source>
        <dbReference type="ARBA" id="ARBA00023065"/>
    </source>
</evidence>
<keyword evidence="9 13" id="KW-0066">ATP synthesis</keyword>
<dbReference type="AlphaFoldDB" id="S9ZL97"/>
<evidence type="ECO:0000256" key="14">
    <source>
        <dbReference type="SAM" id="Coils"/>
    </source>
</evidence>
<dbReference type="eggNOG" id="COG0711">
    <property type="taxonomic scope" value="Bacteria"/>
</dbReference>
<dbReference type="GO" id="GO:0005886">
    <property type="term" value="C:plasma membrane"/>
    <property type="evidence" value="ECO:0007669"/>
    <property type="project" value="UniProtKB-SubCell"/>
</dbReference>
<dbReference type="GO" id="GO:0046961">
    <property type="term" value="F:proton-transporting ATPase activity, rotational mechanism"/>
    <property type="evidence" value="ECO:0007669"/>
    <property type="project" value="TreeGrafter"/>
</dbReference>
<accession>S9ZL97</accession>
<evidence type="ECO:0000256" key="9">
    <source>
        <dbReference type="ARBA" id="ARBA00023310"/>
    </source>
</evidence>
<dbReference type="GO" id="GO:0012505">
    <property type="term" value="C:endomembrane system"/>
    <property type="evidence" value="ECO:0007669"/>
    <property type="project" value="UniProtKB-SubCell"/>
</dbReference>
<comment type="caution">
    <text evidence="15">The sequence shown here is derived from an EMBL/GenBank/DDBJ whole genome shotgun (WGS) entry which is preliminary data.</text>
</comment>
<reference evidence="15 16" key="1">
    <citation type="submission" date="2013-06" db="EMBL/GenBank/DDBJ databases">
        <title>Draft genome sequence of Thauera terpenica.</title>
        <authorList>
            <person name="Liu B."/>
            <person name="Frostegard A.H."/>
            <person name="Shapleigh J.P."/>
        </authorList>
    </citation>
    <scope>NUCLEOTIDE SEQUENCE [LARGE SCALE GENOMIC DNA]</scope>
    <source>
        <strain evidence="15 16">58Eu</strain>
    </source>
</reference>
<comment type="function">
    <text evidence="10 13">F(1)F(0) ATP synthase produces ATP from ADP in the presence of a proton or sodium gradient. F-type ATPases consist of two structural domains, F(1) containing the extramembraneous catalytic core and F(0) containing the membrane proton channel, linked together by a central stalk and a peripheral stalk. During catalysis, ATP synthesis in the catalytic domain of F(1) is coupled via a rotary mechanism of the central stalk subunits to proton translocation.</text>
</comment>
<dbReference type="GO" id="GO:0045259">
    <property type="term" value="C:proton-transporting ATP synthase complex"/>
    <property type="evidence" value="ECO:0007669"/>
    <property type="project" value="UniProtKB-KW"/>
</dbReference>
<comment type="subunit">
    <text evidence="13">F-type ATPases have 2 components, F(1) - the catalytic core - and F(0) - the membrane proton channel. F(1) has five subunits: alpha(3), beta(3), gamma(1), delta(1), epsilon(1). F(0) has three main subunits: a(1), b(2) and c(10-14). The alpha and beta chains form an alternating ring which encloses part of the gamma chain. F(1) is attached to F(0) by a central stalk formed by the gamma and epsilon chains, while a peripheral stalk is formed by the delta and b chains.</text>
</comment>
<keyword evidence="13" id="KW-1003">Cell membrane</keyword>
<keyword evidence="8 13" id="KW-0472">Membrane</keyword>
<dbReference type="PANTHER" id="PTHR33445">
    <property type="entry name" value="ATP SYNTHASE SUBUNIT B', CHLOROPLASTIC"/>
    <property type="match status" value="1"/>
</dbReference>
<dbReference type="CDD" id="cd06503">
    <property type="entry name" value="ATP-synt_Fo_b"/>
    <property type="match status" value="1"/>
</dbReference>
<dbReference type="Proteomes" id="UP000015455">
    <property type="component" value="Unassembled WGS sequence"/>
</dbReference>
<keyword evidence="16" id="KW-1185">Reference proteome</keyword>
<comment type="subcellular location">
    <subcellularLocation>
        <location evidence="13">Cell membrane</location>
        <topology evidence="13">Single-pass membrane protein</topology>
    </subcellularLocation>
    <subcellularLocation>
        <location evidence="12">Endomembrane system</location>
        <topology evidence="12">Single-pass membrane protein</topology>
    </subcellularLocation>
</comment>
<dbReference type="InterPro" id="IPR050059">
    <property type="entry name" value="ATP_synthase_B_chain"/>
</dbReference>
<keyword evidence="2 13" id="KW-0813">Transport</keyword>
<comment type="function">
    <text evidence="11">Component of the F(0) channel, it forms part of the peripheral stalk, linking F(1) to F(0). The b'-subunit is a diverged and duplicated form of b found in plants and photosynthetic bacteria.</text>
</comment>
<organism evidence="15 16">
    <name type="scientific">Thauera terpenica 58Eu</name>
    <dbReference type="NCBI Taxonomy" id="1348657"/>
    <lineage>
        <taxon>Bacteria</taxon>
        <taxon>Pseudomonadati</taxon>
        <taxon>Pseudomonadota</taxon>
        <taxon>Betaproteobacteria</taxon>
        <taxon>Rhodocyclales</taxon>
        <taxon>Zoogloeaceae</taxon>
        <taxon>Thauera</taxon>
    </lineage>
</organism>
<dbReference type="STRING" id="1348657.M622_06655"/>
<evidence type="ECO:0000256" key="1">
    <source>
        <dbReference type="ARBA" id="ARBA00005513"/>
    </source>
</evidence>
<protein>
    <recommendedName>
        <fullName evidence="13">ATP synthase subunit b</fullName>
    </recommendedName>
    <alternativeName>
        <fullName evidence="13">ATP synthase F(0) sector subunit b</fullName>
    </alternativeName>
    <alternativeName>
        <fullName evidence="13">ATPase subunit I</fullName>
    </alternativeName>
    <alternativeName>
        <fullName evidence="13">F-type ATPase subunit b</fullName>
        <shortName evidence="13">F-ATPase subunit b</shortName>
    </alternativeName>
</protein>
<keyword evidence="3 13" id="KW-0138">CF(0)</keyword>
<dbReference type="Pfam" id="PF00430">
    <property type="entry name" value="ATP-synt_B"/>
    <property type="match status" value="1"/>
</dbReference>
<dbReference type="HAMAP" id="MF_01398">
    <property type="entry name" value="ATP_synth_b_bprime"/>
    <property type="match status" value="1"/>
</dbReference>
<proteinExistence type="inferred from homology"/>
<evidence type="ECO:0000256" key="6">
    <source>
        <dbReference type="ARBA" id="ARBA00022989"/>
    </source>
</evidence>
<keyword evidence="6 13" id="KW-1133">Transmembrane helix</keyword>
<comment type="similarity">
    <text evidence="1 13">Belongs to the ATPase B chain family.</text>
</comment>
<evidence type="ECO:0000256" key="10">
    <source>
        <dbReference type="ARBA" id="ARBA00025198"/>
    </source>
</evidence>
<sequence>MSIDWITVIAQIANFLVLVWLLKRFLYRPILDGIDAREAEIARSMAEAGKAQQKAEAAAAQYRAQQAQLHADRDTLVDKALQASETQRDALLAAARAKLEQEQQDWHKHLQREREQFTAQLQRAAAETLLELTRKALRELADETLEAAIVRNVGTRLHAIADELSQAAGDSTEALASTRDALPEAAQAQLQADIKKLLPHTALRFETNPQQAPGLILRIGGAQVAWTVDSYTDEFDALLNDRLGAGASGRMRSSGG</sequence>
<gene>
    <name evidence="13" type="primary">atpF</name>
    <name evidence="15" type="ORF">M622_06655</name>
</gene>
<dbReference type="InterPro" id="IPR002146">
    <property type="entry name" value="ATP_synth_b/b'su_bac/chlpt"/>
</dbReference>
<keyword evidence="5 13" id="KW-0375">Hydrogen ion transport</keyword>
<dbReference type="PATRIC" id="fig|1348657.5.peg.3317"/>
<evidence type="ECO:0000256" key="2">
    <source>
        <dbReference type="ARBA" id="ARBA00022448"/>
    </source>
</evidence>
<evidence type="ECO:0000313" key="15">
    <source>
        <dbReference type="EMBL" id="EPZ14252.1"/>
    </source>
</evidence>
<keyword evidence="14" id="KW-0175">Coiled coil</keyword>
<feature type="transmembrane region" description="Helical" evidence="13">
    <location>
        <begin position="6"/>
        <end position="22"/>
    </location>
</feature>
<name>S9ZL97_9RHOO</name>
<keyword evidence="7 13" id="KW-0406">Ion transport</keyword>
<keyword evidence="4 13" id="KW-0812">Transmembrane</keyword>
<evidence type="ECO:0000313" key="16">
    <source>
        <dbReference type="Proteomes" id="UP000015455"/>
    </source>
</evidence>
<evidence type="ECO:0000256" key="3">
    <source>
        <dbReference type="ARBA" id="ARBA00022547"/>
    </source>
</evidence>
<dbReference type="RefSeq" id="WP_021250709.1">
    <property type="nucleotide sequence ID" value="NZ_ATJV01000092.1"/>
</dbReference>
<evidence type="ECO:0000256" key="11">
    <source>
        <dbReference type="ARBA" id="ARBA00025614"/>
    </source>
</evidence>
<evidence type="ECO:0000256" key="4">
    <source>
        <dbReference type="ARBA" id="ARBA00022692"/>
    </source>
</evidence>
<dbReference type="OrthoDB" id="466272at2"/>
<dbReference type="EMBL" id="ATJV01000092">
    <property type="protein sequence ID" value="EPZ14252.1"/>
    <property type="molecule type" value="Genomic_DNA"/>
</dbReference>
<evidence type="ECO:0000256" key="5">
    <source>
        <dbReference type="ARBA" id="ARBA00022781"/>
    </source>
</evidence>
<evidence type="ECO:0000256" key="13">
    <source>
        <dbReference type="HAMAP-Rule" id="MF_01398"/>
    </source>
</evidence>
<evidence type="ECO:0000256" key="12">
    <source>
        <dbReference type="ARBA" id="ARBA00037847"/>
    </source>
</evidence>